<dbReference type="AlphaFoldDB" id="A0ABD3QAL2"/>
<protein>
    <recommendedName>
        <fullName evidence="4">SGNH hydrolase-type esterase domain-containing protein</fullName>
    </recommendedName>
</protein>
<organism evidence="2 3">
    <name type="scientific">Cyclotella cryptica</name>
    <dbReference type="NCBI Taxonomy" id="29204"/>
    <lineage>
        <taxon>Eukaryota</taxon>
        <taxon>Sar</taxon>
        <taxon>Stramenopiles</taxon>
        <taxon>Ochrophyta</taxon>
        <taxon>Bacillariophyta</taxon>
        <taxon>Coscinodiscophyceae</taxon>
        <taxon>Thalassiosirophycidae</taxon>
        <taxon>Stephanodiscales</taxon>
        <taxon>Stephanodiscaceae</taxon>
        <taxon>Cyclotella</taxon>
    </lineage>
</organism>
<dbReference type="PANTHER" id="PTHR34407:SF1">
    <property type="entry name" value="SGNH HYDROLASE-TYPE ESTERASE DOMAIN-CONTAINING PROTEIN"/>
    <property type="match status" value="1"/>
</dbReference>
<sequence length="624" mass="70012">MKLFFATGLLLCLTIVSQICNSLEASSLHCKSKHDVTSISLPLMQNFAVGNDNTSALSSLSDCRAEYQRTTRHRTPGLTTQDLLRSRAWIGNQYRLHKAIHTLNERSRPFVAVVAGGSISLGHGTFPTHRYSERLERWMNELYPLPDDHHQRHQVINVAAHGADICSMAKRLNILYSDLTSRMPPSSQNEPDLILLEFAVNDYQGQDHLITIDHKTSVFFDGFRELVLCAEVVVHSLRNRYPRAAIVFLEVQTAILTRKTGTLLHMGIAQHYEIPVISYAEAMFPDFYRLIKKLETMDGETYSFLDDEWRIDGGIGVDSATVANASQYAAAVLPFPHGCSPCQSQYIIPQFRQGGCKSICTFVDRSGILHDRKLKCNRKQGDIPPGRNECFVPFLAHDAIHPSAMGHAIITDLIVDALASAQLRQCEKEWMPEKEELPLTTFVAESFDELKVRADFLWVHDVDRIFSRWDELKPVAGRTTSGFTRYADDALKQRPGWIATNEKGGESITFPIDLPPGECFTVYVAILRSYKGMGTMQIQVKDYGDKKGDDTSSKLTTSKKVDGLWSSPISVWNDVQITEDNNPGCTGYCEVTIATDPIVPGRDGNKVKVLTVSARRCSRKNFYI</sequence>
<dbReference type="SUPFAM" id="SSF52266">
    <property type="entry name" value="SGNH hydrolase"/>
    <property type="match status" value="1"/>
</dbReference>
<proteinExistence type="predicted"/>
<name>A0ABD3QAL2_9STRA</name>
<accession>A0ABD3QAL2</accession>
<dbReference type="Proteomes" id="UP001516023">
    <property type="component" value="Unassembled WGS sequence"/>
</dbReference>
<dbReference type="EMBL" id="JABMIG020000055">
    <property type="protein sequence ID" value="KAL3797408.1"/>
    <property type="molecule type" value="Genomic_DNA"/>
</dbReference>
<keyword evidence="1" id="KW-0732">Signal</keyword>
<keyword evidence="3" id="KW-1185">Reference proteome</keyword>
<evidence type="ECO:0000313" key="2">
    <source>
        <dbReference type="EMBL" id="KAL3797408.1"/>
    </source>
</evidence>
<comment type="caution">
    <text evidence="2">The sequence shown here is derived from an EMBL/GenBank/DDBJ whole genome shotgun (WGS) entry which is preliminary data.</text>
</comment>
<evidence type="ECO:0000313" key="3">
    <source>
        <dbReference type="Proteomes" id="UP001516023"/>
    </source>
</evidence>
<evidence type="ECO:0008006" key="4">
    <source>
        <dbReference type="Google" id="ProtNLM"/>
    </source>
</evidence>
<dbReference type="Gene3D" id="3.40.50.1110">
    <property type="entry name" value="SGNH hydrolase"/>
    <property type="match status" value="1"/>
</dbReference>
<dbReference type="CDD" id="cd00229">
    <property type="entry name" value="SGNH_hydrolase"/>
    <property type="match status" value="1"/>
</dbReference>
<gene>
    <name evidence="2" type="ORF">HJC23_010534</name>
</gene>
<reference evidence="2 3" key="1">
    <citation type="journal article" date="2020" name="G3 (Bethesda)">
        <title>Improved Reference Genome for Cyclotella cryptica CCMP332, a Model for Cell Wall Morphogenesis, Salinity Adaptation, and Lipid Production in Diatoms (Bacillariophyta).</title>
        <authorList>
            <person name="Roberts W.R."/>
            <person name="Downey K.M."/>
            <person name="Ruck E.C."/>
            <person name="Traller J.C."/>
            <person name="Alverson A.J."/>
        </authorList>
    </citation>
    <scope>NUCLEOTIDE SEQUENCE [LARGE SCALE GENOMIC DNA]</scope>
    <source>
        <strain evidence="2 3">CCMP332</strain>
    </source>
</reference>
<dbReference type="PANTHER" id="PTHR34407">
    <property type="entry name" value="EXPRESSED PROTEIN"/>
    <property type="match status" value="1"/>
</dbReference>
<evidence type="ECO:0000256" key="1">
    <source>
        <dbReference type="SAM" id="SignalP"/>
    </source>
</evidence>
<feature type="chain" id="PRO_5044794445" description="SGNH hydrolase-type esterase domain-containing protein" evidence="1">
    <location>
        <begin position="26"/>
        <end position="624"/>
    </location>
</feature>
<dbReference type="InterPro" id="IPR036514">
    <property type="entry name" value="SGNH_hydro_sf"/>
</dbReference>
<feature type="signal peptide" evidence="1">
    <location>
        <begin position="1"/>
        <end position="25"/>
    </location>
</feature>